<sequence length="282" mass="30126">MPLFPPPHSRFHRRLRVILFLTITLAAGEGLAGDGGYYLFGDSATTGTITDPDATGVLAQVALFERRVACGWLTVRPEDRFVVAAGTGDILGAMMRGENVVAAAARVSVNLSEAAERLASQGARTILVDDVPDFAHSRLMGGFIGGGPALRDAFGRLSASMREALRADLAALRERLPGGIEIAVIPSNDLFRSILAEPAAYGFVSVTDACHDEGALCDPTGERQNGFLFRDSLRLTERGHAWQAAVHSHLDADAWSLGLTCRAGLDKDRVAQSADVNLKVRF</sequence>
<dbReference type="InterPro" id="IPR036514">
    <property type="entry name" value="SGNH_hydro_sf"/>
</dbReference>
<proteinExistence type="predicted"/>
<dbReference type="AlphaFoldDB" id="A0A1I4V528"/>
<dbReference type="Proteomes" id="UP000233491">
    <property type="component" value="Unassembled WGS sequence"/>
</dbReference>
<keyword evidence="2" id="KW-1185">Reference proteome</keyword>
<protein>
    <submittedName>
        <fullName evidence="1">Uncharacterized protein</fullName>
    </submittedName>
</protein>
<name>A0A1I4V528_9HYPH</name>
<evidence type="ECO:0000313" key="1">
    <source>
        <dbReference type="EMBL" id="PKR87438.1"/>
    </source>
</evidence>
<comment type="caution">
    <text evidence="1">The sequence shown here is derived from an EMBL/GenBank/DDBJ whole genome shotgun (WGS) entry which is preliminary data.</text>
</comment>
<dbReference type="EMBL" id="PJNW01000018">
    <property type="protein sequence ID" value="PKR87438.1"/>
    <property type="molecule type" value="Genomic_DNA"/>
</dbReference>
<dbReference type="OrthoDB" id="5292073at2"/>
<gene>
    <name evidence="1" type="ORF">CXZ10_19740</name>
</gene>
<evidence type="ECO:0000313" key="2">
    <source>
        <dbReference type="Proteomes" id="UP000233491"/>
    </source>
</evidence>
<dbReference type="Gene3D" id="3.40.50.1110">
    <property type="entry name" value="SGNH hydrolase"/>
    <property type="match status" value="1"/>
</dbReference>
<organism evidence="1 2">
    <name type="scientific">Pleomorphomonas diazotrophica</name>
    <dbReference type="NCBI Taxonomy" id="1166257"/>
    <lineage>
        <taxon>Bacteria</taxon>
        <taxon>Pseudomonadati</taxon>
        <taxon>Pseudomonadota</taxon>
        <taxon>Alphaproteobacteria</taxon>
        <taxon>Hyphomicrobiales</taxon>
        <taxon>Pleomorphomonadaceae</taxon>
        <taxon>Pleomorphomonas</taxon>
    </lineage>
</organism>
<dbReference type="GO" id="GO:0016788">
    <property type="term" value="F:hydrolase activity, acting on ester bonds"/>
    <property type="evidence" value="ECO:0007669"/>
    <property type="project" value="UniProtKB-ARBA"/>
</dbReference>
<reference evidence="1 2" key="1">
    <citation type="submission" date="2017-12" db="EMBL/GenBank/DDBJ databases">
        <title>Anaerobic carbon monoxide metabolism by Pleomorphomonas carboxyditropha sp. nov., a new mesophilic hydrogenogenic carboxidotroph.</title>
        <authorList>
            <person name="Esquivel-Elizondo S."/>
            <person name="Krajmalnik-Brown R."/>
        </authorList>
    </citation>
    <scope>NUCLEOTIDE SEQUENCE [LARGE SCALE GENOMIC DNA]</scope>
    <source>
        <strain evidence="1 2">R5-392</strain>
    </source>
</reference>
<accession>A0A1I4V528</accession>
<dbReference type="RefSeq" id="WP_101291096.1">
    <property type="nucleotide sequence ID" value="NZ_FOUQ01000010.1"/>
</dbReference>